<dbReference type="EMBL" id="CP000563">
    <property type="protein sequence ID" value="ABN62687.1"/>
    <property type="molecule type" value="Genomic_DNA"/>
</dbReference>
<keyword evidence="2" id="KW-1185">Reference proteome</keyword>
<proteinExistence type="predicted"/>
<reference evidence="1 2" key="1">
    <citation type="submission" date="2007-02" db="EMBL/GenBank/DDBJ databases">
        <title>Complete sequence of chromosome of Shewanella baltica OS155.</title>
        <authorList>
            <consortium name="US DOE Joint Genome Institute"/>
            <person name="Copeland A."/>
            <person name="Lucas S."/>
            <person name="Lapidus A."/>
            <person name="Barry K."/>
            <person name="Detter J.C."/>
            <person name="Glavina del Rio T."/>
            <person name="Hammon N."/>
            <person name="Israni S."/>
            <person name="Dalin E."/>
            <person name="Tice H."/>
            <person name="Pitluck S."/>
            <person name="Sims D.R."/>
            <person name="Brettin T."/>
            <person name="Bruce D."/>
            <person name="Han C."/>
            <person name="Tapia R."/>
            <person name="Brainard J."/>
            <person name="Schmutz J."/>
            <person name="Larimer F."/>
            <person name="Land M."/>
            <person name="Hauser L."/>
            <person name="Kyrpides N."/>
            <person name="Mikhailova N."/>
            <person name="Brettar I."/>
            <person name="Klappenbach J."/>
            <person name="Konstantinidis K."/>
            <person name="Rodrigues J."/>
            <person name="Tiedje J."/>
            <person name="Richardson P."/>
        </authorList>
    </citation>
    <scope>NUCLEOTIDE SEQUENCE [LARGE SCALE GENOMIC DNA]</scope>
    <source>
        <strain evidence="2">OS155 / ATCC BAA-1091</strain>
    </source>
</reference>
<name>A3D7H4_SHEB5</name>
<gene>
    <name evidence="1" type="ordered locus">Sbal_3206</name>
</gene>
<dbReference type="KEGG" id="sbl:Sbal_3206"/>
<sequence length="209" mass="24462">MVVRIDVNDSTFKRLEKLVVGFDTPDAVINRLIDSYENKKTTKPVLSFYPEESDFLRLLVKNGIAEVTLHKENGSKEEVTWKANKLTFDSNLRGNIWSGFLRGWKERGIISAHFSISDSYDFSYSEADFKRDEILSRHCKLSLKEFISLNEEFELSKHIDPEGDLGGYRIRFFESCDSKVLEKIEKLNRKKEFVFHAFSDEWNILNQFI</sequence>
<protein>
    <submittedName>
        <fullName evidence="1">Uncharacterized protein</fullName>
    </submittedName>
</protein>
<accession>A3D7H4</accession>
<evidence type="ECO:0000313" key="1">
    <source>
        <dbReference type="EMBL" id="ABN62687.1"/>
    </source>
</evidence>
<dbReference type="AlphaFoldDB" id="A3D7H4"/>
<dbReference type="Proteomes" id="UP000001557">
    <property type="component" value="Chromosome"/>
</dbReference>
<organism evidence="1 2">
    <name type="scientific">Shewanella baltica (strain OS155 / ATCC BAA-1091)</name>
    <dbReference type="NCBI Taxonomy" id="325240"/>
    <lineage>
        <taxon>Bacteria</taxon>
        <taxon>Pseudomonadati</taxon>
        <taxon>Pseudomonadota</taxon>
        <taxon>Gammaproteobacteria</taxon>
        <taxon>Alteromonadales</taxon>
        <taxon>Shewanellaceae</taxon>
        <taxon>Shewanella</taxon>
    </lineage>
</organism>
<dbReference type="HOGENOM" id="CLU_1325591_0_0_6"/>
<evidence type="ECO:0000313" key="2">
    <source>
        <dbReference type="Proteomes" id="UP000001557"/>
    </source>
</evidence>